<protein>
    <recommendedName>
        <fullName evidence="3">Outer membrane protein beta-barrel domain-containing protein</fullName>
    </recommendedName>
</protein>
<dbReference type="InterPro" id="IPR027385">
    <property type="entry name" value="Beta-barrel_OMP"/>
</dbReference>
<keyword evidence="5" id="KW-1185">Reference proteome</keyword>
<dbReference type="EMBL" id="AP027081">
    <property type="protein sequence ID" value="BDU76751.1"/>
    <property type="molecule type" value="Genomic_DNA"/>
</dbReference>
<accession>A0AA48GP94</accession>
<dbReference type="Pfam" id="PF13505">
    <property type="entry name" value="OMP_b-brl"/>
    <property type="match status" value="1"/>
</dbReference>
<reference evidence="4" key="1">
    <citation type="journal article" date="2023" name="Int. J. Syst. Evol. Microbiol.">
        <title>Mesoterricola silvestris gen. nov., sp. nov., Mesoterricola sediminis sp. nov., Geothrix oryzae sp. nov., Geothrix edaphica sp. nov., Geothrix rubra sp. nov., and Geothrix limicola sp. nov., six novel members of Acidobacteriota isolated from soils.</title>
        <authorList>
            <person name="Itoh H."/>
            <person name="Sugisawa Y."/>
            <person name="Mise K."/>
            <person name="Xu Z."/>
            <person name="Kuniyasu M."/>
            <person name="Ushijima N."/>
            <person name="Kawano K."/>
            <person name="Kobayashi E."/>
            <person name="Shiratori Y."/>
            <person name="Masuda Y."/>
            <person name="Senoo K."/>
        </authorList>
    </citation>
    <scope>NUCLEOTIDE SEQUENCE</scope>
    <source>
        <strain evidence="4">W786</strain>
    </source>
</reference>
<feature type="chain" id="PRO_5041411082" description="Outer membrane protein beta-barrel domain-containing protein" evidence="2">
    <location>
        <begin position="23"/>
        <end position="167"/>
    </location>
</feature>
<dbReference type="InterPro" id="IPR011250">
    <property type="entry name" value="OMP/PagP_B-barrel"/>
</dbReference>
<organism evidence="4 5">
    <name type="scientific">Mesoterricola sediminis</name>
    <dbReference type="NCBI Taxonomy" id="2927980"/>
    <lineage>
        <taxon>Bacteria</taxon>
        <taxon>Pseudomonadati</taxon>
        <taxon>Acidobacteriota</taxon>
        <taxon>Holophagae</taxon>
        <taxon>Holophagales</taxon>
        <taxon>Holophagaceae</taxon>
        <taxon>Mesoterricola</taxon>
    </lineage>
</organism>
<dbReference type="RefSeq" id="WP_243333769.1">
    <property type="nucleotide sequence ID" value="NZ_AP027081.1"/>
</dbReference>
<feature type="signal peptide" evidence="2">
    <location>
        <begin position="1"/>
        <end position="22"/>
    </location>
</feature>
<evidence type="ECO:0000313" key="4">
    <source>
        <dbReference type="EMBL" id="BDU76751.1"/>
    </source>
</evidence>
<evidence type="ECO:0000256" key="1">
    <source>
        <dbReference type="ARBA" id="ARBA00022729"/>
    </source>
</evidence>
<gene>
    <name evidence="4" type="ORF">METESE_17090</name>
</gene>
<dbReference type="AlphaFoldDB" id="A0AA48GP94"/>
<keyword evidence="1 2" id="KW-0732">Signal</keyword>
<dbReference type="Gene3D" id="2.40.160.20">
    <property type="match status" value="1"/>
</dbReference>
<dbReference type="KEGG" id="msea:METESE_17090"/>
<dbReference type="SUPFAM" id="SSF56925">
    <property type="entry name" value="OMPA-like"/>
    <property type="match status" value="1"/>
</dbReference>
<name>A0AA48GP94_9BACT</name>
<evidence type="ECO:0000256" key="2">
    <source>
        <dbReference type="SAM" id="SignalP"/>
    </source>
</evidence>
<evidence type="ECO:0000259" key="3">
    <source>
        <dbReference type="Pfam" id="PF13505"/>
    </source>
</evidence>
<feature type="domain" description="Outer membrane protein beta-barrel" evidence="3">
    <location>
        <begin position="6"/>
        <end position="167"/>
    </location>
</feature>
<evidence type="ECO:0000313" key="5">
    <source>
        <dbReference type="Proteomes" id="UP001228113"/>
    </source>
</evidence>
<dbReference type="Proteomes" id="UP001228113">
    <property type="component" value="Chromosome"/>
</dbReference>
<sequence length="167" mass="17217">MKALAILPAMLVLAASPAALRAADPPALGVQAAIAIPVGDLPDVAKPGILLGGHGRWDFGGGHGLMARADLGLYASKDGASTNSFGAAADYTYHVDHNRRGLYLLVGVSFMNYSISRGASASRSGFGPDLGIGYDLNRNLGLQARYTTHSLDGATMGSLNLGATWTF</sequence>
<proteinExistence type="predicted"/>